<accession>A0A9D1IIA9</accession>
<dbReference type="SUPFAM" id="SSF46785">
    <property type="entry name" value="Winged helix' DNA-binding domain"/>
    <property type="match status" value="1"/>
</dbReference>
<evidence type="ECO:0000313" key="3">
    <source>
        <dbReference type="Proteomes" id="UP000824071"/>
    </source>
</evidence>
<name>A0A9D1IIA9_9FIRM</name>
<dbReference type="EMBL" id="DVMW01000041">
    <property type="protein sequence ID" value="HIU36329.1"/>
    <property type="molecule type" value="Genomic_DNA"/>
</dbReference>
<evidence type="ECO:0000313" key="2">
    <source>
        <dbReference type="EMBL" id="HIU36329.1"/>
    </source>
</evidence>
<dbReference type="Proteomes" id="UP000824071">
    <property type="component" value="Unassembled WGS sequence"/>
</dbReference>
<proteinExistence type="predicted"/>
<protein>
    <submittedName>
        <fullName evidence="2">Helix-turn-helix transcriptional regulator</fullName>
    </submittedName>
</protein>
<dbReference type="Pfam" id="PF03551">
    <property type="entry name" value="PadR"/>
    <property type="match status" value="1"/>
</dbReference>
<reference evidence="2" key="1">
    <citation type="submission" date="2020-10" db="EMBL/GenBank/DDBJ databases">
        <authorList>
            <person name="Gilroy R."/>
        </authorList>
    </citation>
    <scope>NUCLEOTIDE SEQUENCE</scope>
    <source>
        <strain evidence="2">ChiGjej1B1-19959</strain>
    </source>
</reference>
<evidence type="ECO:0000259" key="1">
    <source>
        <dbReference type="Pfam" id="PF03551"/>
    </source>
</evidence>
<dbReference type="PANTHER" id="PTHR33169">
    <property type="entry name" value="PADR-FAMILY TRANSCRIPTIONAL REGULATOR"/>
    <property type="match status" value="1"/>
</dbReference>
<dbReference type="AlphaFoldDB" id="A0A9D1IIA9"/>
<dbReference type="Gene3D" id="1.10.10.10">
    <property type="entry name" value="Winged helix-like DNA-binding domain superfamily/Winged helix DNA-binding domain"/>
    <property type="match status" value="1"/>
</dbReference>
<dbReference type="InterPro" id="IPR005149">
    <property type="entry name" value="Tscrpt_reg_PadR_N"/>
</dbReference>
<dbReference type="PANTHER" id="PTHR33169:SF14">
    <property type="entry name" value="TRANSCRIPTIONAL REGULATOR RV3488"/>
    <property type="match status" value="1"/>
</dbReference>
<dbReference type="InterPro" id="IPR036390">
    <property type="entry name" value="WH_DNA-bd_sf"/>
</dbReference>
<organism evidence="2 3">
    <name type="scientific">Candidatus Fimenecus excrementigallinarum</name>
    <dbReference type="NCBI Taxonomy" id="2840816"/>
    <lineage>
        <taxon>Bacteria</taxon>
        <taxon>Bacillati</taxon>
        <taxon>Bacillota</taxon>
        <taxon>Clostridia</taxon>
        <taxon>Candidatus Fimenecus</taxon>
    </lineage>
</organism>
<dbReference type="InterPro" id="IPR052509">
    <property type="entry name" value="Metal_resp_DNA-bind_regulator"/>
</dbReference>
<dbReference type="InterPro" id="IPR036388">
    <property type="entry name" value="WH-like_DNA-bd_sf"/>
</dbReference>
<sequence>MKIRKELAKGSTPLLVLGVLARGEMYGYQIIKTVELESERVFQMNEGTLYPILHAMEQEGLLCARWEQVEGSARRRKYYRITDKGRKALARERAAWDTYRTAVDRVLGGVQDVTACAY</sequence>
<gene>
    <name evidence="2" type="ORF">IAC53_06990</name>
</gene>
<reference evidence="2" key="2">
    <citation type="journal article" date="2021" name="PeerJ">
        <title>Extensive microbial diversity within the chicken gut microbiome revealed by metagenomics and culture.</title>
        <authorList>
            <person name="Gilroy R."/>
            <person name="Ravi A."/>
            <person name="Getino M."/>
            <person name="Pursley I."/>
            <person name="Horton D.L."/>
            <person name="Alikhan N.F."/>
            <person name="Baker D."/>
            <person name="Gharbi K."/>
            <person name="Hall N."/>
            <person name="Watson M."/>
            <person name="Adriaenssens E.M."/>
            <person name="Foster-Nyarko E."/>
            <person name="Jarju S."/>
            <person name="Secka A."/>
            <person name="Antonio M."/>
            <person name="Oren A."/>
            <person name="Chaudhuri R.R."/>
            <person name="La Ragione R."/>
            <person name="Hildebrand F."/>
            <person name="Pallen M.J."/>
        </authorList>
    </citation>
    <scope>NUCLEOTIDE SEQUENCE</scope>
    <source>
        <strain evidence="2">ChiGjej1B1-19959</strain>
    </source>
</reference>
<comment type="caution">
    <text evidence="2">The sequence shown here is derived from an EMBL/GenBank/DDBJ whole genome shotgun (WGS) entry which is preliminary data.</text>
</comment>
<feature type="domain" description="Transcription regulator PadR N-terminal" evidence="1">
    <location>
        <begin position="16"/>
        <end position="90"/>
    </location>
</feature>